<protein>
    <submittedName>
        <fullName evidence="2">Uncharacterized protein</fullName>
    </submittedName>
</protein>
<feature type="region of interest" description="Disordered" evidence="1">
    <location>
        <begin position="58"/>
        <end position="85"/>
    </location>
</feature>
<proteinExistence type="predicted"/>
<accession>A0A4C1Z4M0</accession>
<keyword evidence="3" id="KW-1185">Reference proteome</keyword>
<dbReference type="AlphaFoldDB" id="A0A4C1Z4M0"/>
<evidence type="ECO:0000256" key="1">
    <source>
        <dbReference type="SAM" id="MobiDB-lite"/>
    </source>
</evidence>
<gene>
    <name evidence="2" type="ORF">EVAR_103445_1</name>
</gene>
<dbReference type="EMBL" id="BGZK01001556">
    <property type="protein sequence ID" value="GBP82262.1"/>
    <property type="molecule type" value="Genomic_DNA"/>
</dbReference>
<name>A0A4C1Z4M0_EUMVA</name>
<evidence type="ECO:0000313" key="3">
    <source>
        <dbReference type="Proteomes" id="UP000299102"/>
    </source>
</evidence>
<evidence type="ECO:0000313" key="2">
    <source>
        <dbReference type="EMBL" id="GBP82262.1"/>
    </source>
</evidence>
<reference evidence="2 3" key="1">
    <citation type="journal article" date="2019" name="Commun. Biol.">
        <title>The bagworm genome reveals a unique fibroin gene that provides high tensile strength.</title>
        <authorList>
            <person name="Kono N."/>
            <person name="Nakamura H."/>
            <person name="Ohtoshi R."/>
            <person name="Tomita M."/>
            <person name="Numata K."/>
            <person name="Arakawa K."/>
        </authorList>
    </citation>
    <scope>NUCLEOTIDE SEQUENCE [LARGE SCALE GENOMIC DNA]</scope>
</reference>
<sequence length="115" mass="12960">MFLRRDNARKLILLATQQKLYWIRILTFTVPGPGIPGKVWAVHICGGNEIQWLSQRTGVYPPELDPRPGPPPRRGRPAALPGPFRPPSGPCPVFFIASKHSRRVASRDPVTQLRY</sequence>
<comment type="caution">
    <text evidence="2">The sequence shown here is derived from an EMBL/GenBank/DDBJ whole genome shotgun (WGS) entry which is preliminary data.</text>
</comment>
<organism evidence="2 3">
    <name type="scientific">Eumeta variegata</name>
    <name type="common">Bagworm moth</name>
    <name type="synonym">Eumeta japonica</name>
    <dbReference type="NCBI Taxonomy" id="151549"/>
    <lineage>
        <taxon>Eukaryota</taxon>
        <taxon>Metazoa</taxon>
        <taxon>Ecdysozoa</taxon>
        <taxon>Arthropoda</taxon>
        <taxon>Hexapoda</taxon>
        <taxon>Insecta</taxon>
        <taxon>Pterygota</taxon>
        <taxon>Neoptera</taxon>
        <taxon>Endopterygota</taxon>
        <taxon>Lepidoptera</taxon>
        <taxon>Glossata</taxon>
        <taxon>Ditrysia</taxon>
        <taxon>Tineoidea</taxon>
        <taxon>Psychidae</taxon>
        <taxon>Oiketicinae</taxon>
        <taxon>Eumeta</taxon>
    </lineage>
</organism>
<dbReference type="Proteomes" id="UP000299102">
    <property type="component" value="Unassembled WGS sequence"/>
</dbReference>